<dbReference type="InterPro" id="IPR036890">
    <property type="entry name" value="HATPase_C_sf"/>
</dbReference>
<evidence type="ECO:0000256" key="9">
    <source>
        <dbReference type="ARBA" id="ARBA00022840"/>
    </source>
</evidence>
<keyword evidence="5" id="KW-0808">Transferase</keyword>
<dbReference type="SUPFAM" id="SSF47384">
    <property type="entry name" value="Homodimeric domain of signal transducing histidine kinase"/>
    <property type="match status" value="1"/>
</dbReference>
<dbReference type="SMART" id="SM00388">
    <property type="entry name" value="HisKA"/>
    <property type="match status" value="1"/>
</dbReference>
<evidence type="ECO:0000259" key="13">
    <source>
        <dbReference type="PROSITE" id="PS50109"/>
    </source>
</evidence>
<keyword evidence="4" id="KW-0597">Phosphoprotein</keyword>
<evidence type="ECO:0000256" key="8">
    <source>
        <dbReference type="ARBA" id="ARBA00022777"/>
    </source>
</evidence>
<dbReference type="InterPro" id="IPR005467">
    <property type="entry name" value="His_kinase_dom"/>
</dbReference>
<keyword evidence="7" id="KW-0547">Nucleotide-binding</keyword>
<feature type="transmembrane region" description="Helical" evidence="12">
    <location>
        <begin position="145"/>
        <end position="168"/>
    </location>
</feature>
<dbReference type="Gene3D" id="3.30.565.10">
    <property type="entry name" value="Histidine kinase-like ATPase, C-terminal domain"/>
    <property type="match status" value="1"/>
</dbReference>
<evidence type="ECO:0000256" key="4">
    <source>
        <dbReference type="ARBA" id="ARBA00022553"/>
    </source>
</evidence>
<accession>A0A1G9JQR9</accession>
<dbReference type="Gene3D" id="1.10.287.130">
    <property type="match status" value="1"/>
</dbReference>
<dbReference type="GO" id="GO:0000155">
    <property type="term" value="F:phosphorelay sensor kinase activity"/>
    <property type="evidence" value="ECO:0007669"/>
    <property type="project" value="InterPro"/>
</dbReference>
<protein>
    <recommendedName>
        <fullName evidence="3">histidine kinase</fullName>
        <ecNumber evidence="3">2.7.13.3</ecNumber>
    </recommendedName>
</protein>
<evidence type="ECO:0000256" key="7">
    <source>
        <dbReference type="ARBA" id="ARBA00022741"/>
    </source>
</evidence>
<proteinExistence type="predicted"/>
<evidence type="ECO:0000313" key="16">
    <source>
        <dbReference type="Proteomes" id="UP000199555"/>
    </source>
</evidence>
<evidence type="ECO:0000256" key="3">
    <source>
        <dbReference type="ARBA" id="ARBA00012438"/>
    </source>
</evidence>
<dbReference type="Pfam" id="PF00512">
    <property type="entry name" value="HisKA"/>
    <property type="match status" value="1"/>
</dbReference>
<dbReference type="InterPro" id="IPR003594">
    <property type="entry name" value="HATPase_dom"/>
</dbReference>
<organism evidence="15 16">
    <name type="scientific">Paracoccus chinensis</name>
    <dbReference type="NCBI Taxonomy" id="525640"/>
    <lineage>
        <taxon>Bacteria</taxon>
        <taxon>Pseudomonadati</taxon>
        <taxon>Pseudomonadota</taxon>
        <taxon>Alphaproteobacteria</taxon>
        <taxon>Rhodobacterales</taxon>
        <taxon>Paracoccaceae</taxon>
        <taxon>Paracoccus</taxon>
    </lineage>
</organism>
<gene>
    <name evidence="15" type="ORF">SAMN04487971_11015</name>
</gene>
<dbReference type="GO" id="GO:0005524">
    <property type="term" value="F:ATP binding"/>
    <property type="evidence" value="ECO:0007669"/>
    <property type="project" value="UniProtKB-KW"/>
</dbReference>
<dbReference type="InterPro" id="IPR003661">
    <property type="entry name" value="HisK_dim/P_dom"/>
</dbReference>
<dbReference type="GO" id="GO:0005886">
    <property type="term" value="C:plasma membrane"/>
    <property type="evidence" value="ECO:0007669"/>
    <property type="project" value="TreeGrafter"/>
</dbReference>
<feature type="domain" description="HAMP" evidence="14">
    <location>
        <begin position="173"/>
        <end position="225"/>
    </location>
</feature>
<keyword evidence="9" id="KW-0067">ATP-binding</keyword>
<keyword evidence="11" id="KW-0902">Two-component regulatory system</keyword>
<evidence type="ECO:0000313" key="15">
    <source>
        <dbReference type="EMBL" id="SDL39887.1"/>
    </source>
</evidence>
<evidence type="ECO:0000256" key="12">
    <source>
        <dbReference type="SAM" id="Phobius"/>
    </source>
</evidence>
<dbReference type="InterPro" id="IPR050428">
    <property type="entry name" value="TCS_sensor_his_kinase"/>
</dbReference>
<dbReference type="EC" id="2.7.13.3" evidence="3"/>
<keyword evidence="12" id="KW-0472">Membrane</keyword>
<feature type="transmembrane region" description="Helical" evidence="12">
    <location>
        <begin position="12"/>
        <end position="34"/>
    </location>
</feature>
<dbReference type="InterPro" id="IPR036097">
    <property type="entry name" value="HisK_dim/P_sf"/>
</dbReference>
<keyword evidence="10 12" id="KW-1133">Transmembrane helix</keyword>
<evidence type="ECO:0000256" key="11">
    <source>
        <dbReference type="ARBA" id="ARBA00023012"/>
    </source>
</evidence>
<dbReference type="CDD" id="cd00082">
    <property type="entry name" value="HisKA"/>
    <property type="match status" value="1"/>
</dbReference>
<dbReference type="PROSITE" id="PS50885">
    <property type="entry name" value="HAMP"/>
    <property type="match status" value="1"/>
</dbReference>
<dbReference type="OrthoDB" id="9809766at2"/>
<dbReference type="RefSeq" id="WP_090756161.1">
    <property type="nucleotide sequence ID" value="NZ_FNGE01000010.1"/>
</dbReference>
<dbReference type="Proteomes" id="UP000199555">
    <property type="component" value="Unassembled WGS sequence"/>
</dbReference>
<dbReference type="STRING" id="525640.SAMN04487971_11015"/>
<dbReference type="InterPro" id="IPR003660">
    <property type="entry name" value="HAMP_dom"/>
</dbReference>
<sequence length="452" mass="48204">MNRPGSLSRRLALMTSAGFVVIWLLAGLATALVLRHEQEELLDLQLRETARLFLPVLAERWVADGAAAALPPASRNPDEALVYLLVDPAGRILLQSPSAAGAALPEGPPRPGHVRTETHAFYVTEPNAAGLAAIYGDPLHERRNAYRASLLAFLLPMLALLPLAYVLVGRIARAALRPVDRLRGEIEARGDGRLDPIDAAGQPQELRAITATTNGLMMRLGQALDGERAFATNAAHELRTPVAVALAQTQRLRAEATDPALDRIDRLEAALSRMSHLVARLLQLARVDAGLGAAPRPHDLRALLDHVLDDSRRNADRADRLRLLLPDGPVLSPIDPDAFAILAGNLVDNAFQHSPEGSPVTVALSADGVLRVGNDGDRLDERTLLGLTRRFQKAGGAAQGFGLGLHIADTIARQSGGSLTLHSPAAGRECGFEARFNAPQPLVSGTGQMGRS</sequence>
<dbReference type="PANTHER" id="PTHR45436">
    <property type="entry name" value="SENSOR HISTIDINE KINASE YKOH"/>
    <property type="match status" value="1"/>
</dbReference>
<evidence type="ECO:0000259" key="14">
    <source>
        <dbReference type="PROSITE" id="PS50885"/>
    </source>
</evidence>
<dbReference type="AlphaFoldDB" id="A0A1G9JQR9"/>
<keyword evidence="6 12" id="KW-0812">Transmembrane</keyword>
<dbReference type="Gene3D" id="1.20.5.1040">
    <property type="entry name" value="Sensor protein qsec"/>
    <property type="match status" value="1"/>
</dbReference>
<dbReference type="PANTHER" id="PTHR45436:SF14">
    <property type="entry name" value="SENSOR PROTEIN QSEC"/>
    <property type="match status" value="1"/>
</dbReference>
<evidence type="ECO:0000256" key="5">
    <source>
        <dbReference type="ARBA" id="ARBA00022679"/>
    </source>
</evidence>
<comment type="catalytic activity">
    <reaction evidence="1">
        <text>ATP + protein L-histidine = ADP + protein N-phospho-L-histidine.</text>
        <dbReference type="EC" id="2.7.13.3"/>
    </reaction>
</comment>
<dbReference type="SUPFAM" id="SSF55874">
    <property type="entry name" value="ATPase domain of HSP90 chaperone/DNA topoisomerase II/histidine kinase"/>
    <property type="match status" value="1"/>
</dbReference>
<feature type="domain" description="Histidine kinase" evidence="13">
    <location>
        <begin position="233"/>
        <end position="442"/>
    </location>
</feature>
<evidence type="ECO:0000256" key="6">
    <source>
        <dbReference type="ARBA" id="ARBA00022692"/>
    </source>
</evidence>
<dbReference type="PROSITE" id="PS50109">
    <property type="entry name" value="HIS_KIN"/>
    <property type="match status" value="1"/>
</dbReference>
<comment type="subcellular location">
    <subcellularLocation>
        <location evidence="2">Membrane</location>
        <topology evidence="2">Multi-pass membrane protein</topology>
    </subcellularLocation>
</comment>
<dbReference type="Pfam" id="PF02518">
    <property type="entry name" value="HATPase_c"/>
    <property type="match status" value="1"/>
</dbReference>
<keyword evidence="16" id="KW-1185">Reference proteome</keyword>
<evidence type="ECO:0000256" key="2">
    <source>
        <dbReference type="ARBA" id="ARBA00004141"/>
    </source>
</evidence>
<reference evidence="16" key="1">
    <citation type="submission" date="2016-10" db="EMBL/GenBank/DDBJ databases">
        <authorList>
            <person name="Varghese N."/>
            <person name="Submissions S."/>
        </authorList>
    </citation>
    <scope>NUCLEOTIDE SEQUENCE [LARGE SCALE GENOMIC DNA]</scope>
    <source>
        <strain evidence="16">CGMCC 1.7655</strain>
    </source>
</reference>
<name>A0A1G9JQR9_9RHOB</name>
<dbReference type="SMART" id="SM00387">
    <property type="entry name" value="HATPase_c"/>
    <property type="match status" value="1"/>
</dbReference>
<dbReference type="EMBL" id="FNGE01000010">
    <property type="protein sequence ID" value="SDL39887.1"/>
    <property type="molecule type" value="Genomic_DNA"/>
</dbReference>
<evidence type="ECO:0000256" key="10">
    <source>
        <dbReference type="ARBA" id="ARBA00022989"/>
    </source>
</evidence>
<evidence type="ECO:0000256" key="1">
    <source>
        <dbReference type="ARBA" id="ARBA00000085"/>
    </source>
</evidence>
<keyword evidence="8 15" id="KW-0418">Kinase</keyword>